<gene>
    <name evidence="1" type="ORF">D8M03_04960</name>
</gene>
<proteinExistence type="predicted"/>
<dbReference type="RefSeq" id="WP_121213669.1">
    <property type="nucleotide sequence ID" value="NZ_RBZN01000007.1"/>
</dbReference>
<dbReference type="Proteomes" id="UP000272238">
    <property type="component" value="Unassembled WGS sequence"/>
</dbReference>
<dbReference type="OrthoDB" id="9830833at2"/>
<dbReference type="AlphaFoldDB" id="A0A494Z8K2"/>
<keyword evidence="2" id="KW-1185">Reference proteome</keyword>
<sequence length="125" mass="15104">MNKFTNCLMECEDFNKRKIYYYIPISTLQFFITYQRYHNDHCLLLQRLFNGTMFEKSELLYGGNKPPKSISTRLEFEGCMVYLKGKIVLDRYLISKKEYQEIKANIERLHKYGLENYLCIKKITK</sequence>
<reference evidence="1 2" key="1">
    <citation type="journal article" date="2016" name="Antonie Van Leeuwenhoek">
        <title>Lysinibacillus endophyticus sp. nov., an indole-3-acetic acid producing endophytic bacterium isolated from corn root (Zea mays cv. Xinken-5).</title>
        <authorList>
            <person name="Yu J."/>
            <person name="Guan X."/>
            <person name="Liu C."/>
            <person name="Xiang W."/>
            <person name="Yu Z."/>
            <person name="Liu X."/>
            <person name="Wang G."/>
        </authorList>
    </citation>
    <scope>NUCLEOTIDE SEQUENCE [LARGE SCALE GENOMIC DNA]</scope>
    <source>
        <strain evidence="1 2">DSM 100506</strain>
    </source>
</reference>
<evidence type="ECO:0000313" key="2">
    <source>
        <dbReference type="Proteomes" id="UP000272238"/>
    </source>
</evidence>
<comment type="caution">
    <text evidence="1">The sequence shown here is derived from an EMBL/GenBank/DDBJ whole genome shotgun (WGS) entry which is preliminary data.</text>
</comment>
<protein>
    <submittedName>
        <fullName evidence="1">Uncharacterized protein</fullName>
    </submittedName>
</protein>
<accession>A0A494Z8K2</accession>
<evidence type="ECO:0000313" key="1">
    <source>
        <dbReference type="EMBL" id="RKQ18944.1"/>
    </source>
</evidence>
<dbReference type="EMBL" id="RBZN01000007">
    <property type="protein sequence ID" value="RKQ18944.1"/>
    <property type="molecule type" value="Genomic_DNA"/>
</dbReference>
<organism evidence="1 2">
    <name type="scientific">Ureibacillus endophyticus</name>
    <dbReference type="NCBI Taxonomy" id="1978490"/>
    <lineage>
        <taxon>Bacteria</taxon>
        <taxon>Bacillati</taxon>
        <taxon>Bacillota</taxon>
        <taxon>Bacilli</taxon>
        <taxon>Bacillales</taxon>
        <taxon>Caryophanaceae</taxon>
        <taxon>Ureibacillus</taxon>
    </lineage>
</organism>
<name>A0A494Z8K2_9BACL</name>